<feature type="compositionally biased region" description="Basic and acidic residues" evidence="1">
    <location>
        <begin position="389"/>
        <end position="406"/>
    </location>
</feature>
<dbReference type="InterPro" id="IPR006427">
    <property type="entry name" value="Portal_HK97"/>
</dbReference>
<protein>
    <submittedName>
        <fullName evidence="2">Portal protein</fullName>
    </submittedName>
</protein>
<evidence type="ECO:0000313" key="2">
    <source>
        <dbReference type="EMBL" id="KXZ15306.1"/>
    </source>
</evidence>
<gene>
    <name evidence="2" type="ORF">AXI58_03340</name>
</gene>
<evidence type="ECO:0000256" key="1">
    <source>
        <dbReference type="SAM" id="MobiDB-lite"/>
    </source>
</evidence>
<dbReference type="STRING" id="1793963.AXI58_03340"/>
<dbReference type="InterPro" id="IPR006944">
    <property type="entry name" value="Phage/GTA_portal"/>
</dbReference>
<feature type="region of interest" description="Disordered" evidence="1">
    <location>
        <begin position="387"/>
        <end position="406"/>
    </location>
</feature>
<dbReference type="NCBIfam" id="TIGR01537">
    <property type="entry name" value="portal_HK97"/>
    <property type="match status" value="1"/>
</dbReference>
<proteinExistence type="predicted"/>
<dbReference type="AlphaFoldDB" id="A0A150F3T3"/>
<dbReference type="Proteomes" id="UP000075430">
    <property type="component" value="Unassembled WGS sequence"/>
</dbReference>
<keyword evidence="3" id="KW-1185">Reference proteome</keyword>
<evidence type="ECO:0000313" key="3">
    <source>
        <dbReference type="Proteomes" id="UP000075430"/>
    </source>
</evidence>
<accession>A0A150F3T3</accession>
<dbReference type="Pfam" id="PF04860">
    <property type="entry name" value="Phage_portal"/>
    <property type="match status" value="1"/>
</dbReference>
<sequence>MGLKETFKRFFNRVTFQKPVTHHMSFQGDYFSSASDMNEAIFSAVSRLGNTFASLPLKLFDDNFQQPSDCDGFNLLRDGPRYFTRFDFFRDIETIRNLKGNAFVQLFRDINGQIVDMALVKPGCCEPVLDITSGELYYAVSSVDNAPNQQTMYVHYSEMLHFKHARFGQVMGMNPIDLLKNTIDYDHEVRKISMNQLNGTNEGLIVRFDGSLDEKQKEAHIKAIAGFYRDNGGLLVEESGITITRVERQVVDPKLIDIDKVTRSRVAMVYNVPEHFLGDNTSSFSSLEQLNLEFVTNNLMPTLKQYEEELNKKILTPDQKRRGYHFTFVVNSLLRGDTQTRQNYYQAAVRNSWMKANEVRIEEGLPPDPDENANKLWISGDLYPIETPVSERKGGESKNEKKSGEQ</sequence>
<dbReference type="RefSeq" id="WP_061522961.1">
    <property type="nucleotide sequence ID" value="NZ_JARLZY010000006.1"/>
</dbReference>
<organism evidence="2 3">
    <name type="scientific">Bacillus nakamurai</name>
    <dbReference type="NCBI Taxonomy" id="1793963"/>
    <lineage>
        <taxon>Bacteria</taxon>
        <taxon>Bacillati</taxon>
        <taxon>Bacillota</taxon>
        <taxon>Bacilli</taxon>
        <taxon>Bacillales</taxon>
        <taxon>Bacillaceae</taxon>
        <taxon>Bacillus</taxon>
    </lineage>
</organism>
<dbReference type="EMBL" id="LSBA01000036">
    <property type="protein sequence ID" value="KXZ15306.1"/>
    <property type="molecule type" value="Genomic_DNA"/>
</dbReference>
<dbReference type="OrthoDB" id="9765386at2"/>
<name>A0A150F3T3_9BACI</name>
<reference evidence="3" key="1">
    <citation type="submission" date="2016-02" db="EMBL/GenBank/DDBJ databases">
        <authorList>
            <person name="Dunlap C."/>
        </authorList>
    </citation>
    <scope>NUCLEOTIDE SEQUENCE [LARGE SCALE GENOMIC DNA]</scope>
    <source>
        <strain evidence="3">NRRL B-41092</strain>
    </source>
</reference>
<comment type="caution">
    <text evidence="2">The sequence shown here is derived from an EMBL/GenBank/DDBJ whole genome shotgun (WGS) entry which is preliminary data.</text>
</comment>